<protein>
    <submittedName>
        <fullName evidence="2">Protein of uncharacterized function (DUF2384)</fullName>
    </submittedName>
</protein>
<reference evidence="2 3" key="1">
    <citation type="submission" date="2018-06" db="EMBL/GenBank/DDBJ databases">
        <authorList>
            <consortium name="Pathogen Informatics"/>
            <person name="Doyle S."/>
        </authorList>
    </citation>
    <scope>NUCLEOTIDE SEQUENCE [LARGE SCALE GENOMIC DNA]</scope>
    <source>
        <strain evidence="2 3">NCTC13316</strain>
    </source>
</reference>
<dbReference type="InterPro" id="IPR024467">
    <property type="entry name" value="Xre/MbcA/ParS-like_toxin-bd"/>
</dbReference>
<feature type="domain" description="Antitoxin Xre/MbcA/ParS-like toxin-binding" evidence="1">
    <location>
        <begin position="83"/>
        <end position="134"/>
    </location>
</feature>
<dbReference type="RefSeq" id="WP_115331125.1">
    <property type="nucleotide sequence ID" value="NZ_CAAAHP010000001.1"/>
</dbReference>
<dbReference type="Pfam" id="PF09722">
    <property type="entry name" value="Xre_MbcA_ParS_C"/>
    <property type="match status" value="1"/>
</dbReference>
<dbReference type="OrthoDB" id="117888at2"/>
<organism evidence="2 3">
    <name type="scientific">Legionella busanensis</name>
    <dbReference type="NCBI Taxonomy" id="190655"/>
    <lineage>
        <taxon>Bacteria</taxon>
        <taxon>Pseudomonadati</taxon>
        <taxon>Pseudomonadota</taxon>
        <taxon>Gammaproteobacteria</taxon>
        <taxon>Legionellales</taxon>
        <taxon>Legionellaceae</taxon>
        <taxon>Legionella</taxon>
    </lineage>
</organism>
<evidence type="ECO:0000313" key="3">
    <source>
        <dbReference type="Proteomes" id="UP000254794"/>
    </source>
</evidence>
<accession>A0A378JTI2</accession>
<dbReference type="Proteomes" id="UP000254794">
    <property type="component" value="Unassembled WGS sequence"/>
</dbReference>
<gene>
    <name evidence="2" type="ORF">NCTC13316_01587</name>
</gene>
<keyword evidence="3" id="KW-1185">Reference proteome</keyword>
<dbReference type="EMBL" id="UGOD01000001">
    <property type="protein sequence ID" value="STX51492.1"/>
    <property type="molecule type" value="Genomic_DNA"/>
</dbReference>
<evidence type="ECO:0000259" key="1">
    <source>
        <dbReference type="Pfam" id="PF09722"/>
    </source>
</evidence>
<evidence type="ECO:0000313" key="2">
    <source>
        <dbReference type="EMBL" id="STX51492.1"/>
    </source>
</evidence>
<sequence length="135" mass="15497">MSNSTVLKNSQSIDHNNVDNLKRNTANIIQLFKHWDLKVDEQCNLLGGISPQQLNKFQNGKAHISGRDTIERVGNLLGIHKSLRILYPYNRAVVYRWIKARNKKLHNLTPLDVMLSQGYIGIAQVRKLTDYMRGT</sequence>
<name>A0A378JTI2_9GAMM</name>
<proteinExistence type="predicted"/>
<dbReference type="AlphaFoldDB" id="A0A378JTI2"/>